<sequence length="122" mass="13262">MWRAGAPGLWPIRLWPPGALLPLSSMVLFSTVAARVAAIPEIYAILTQHQLLAFFELATRFTQFIPPANARSTSRTTVPLPSLPDNIALVLSIHTGLILDHVNLLWSALGDIIIISKTCPGK</sequence>
<dbReference type="EMBL" id="KZ857489">
    <property type="protein sequence ID" value="RDX42273.1"/>
    <property type="molecule type" value="Genomic_DNA"/>
</dbReference>
<keyword evidence="2" id="KW-1185">Reference proteome</keyword>
<reference evidence="1 2" key="1">
    <citation type="journal article" date="2018" name="Biotechnol. Biofuels">
        <title>Integrative visual omics of the white-rot fungus Polyporus brumalis exposes the biotechnological potential of its oxidative enzymes for delignifying raw plant biomass.</title>
        <authorList>
            <person name="Miyauchi S."/>
            <person name="Rancon A."/>
            <person name="Drula E."/>
            <person name="Hage H."/>
            <person name="Chaduli D."/>
            <person name="Favel A."/>
            <person name="Grisel S."/>
            <person name="Henrissat B."/>
            <person name="Herpoel-Gimbert I."/>
            <person name="Ruiz-Duenas F.J."/>
            <person name="Chevret D."/>
            <person name="Hainaut M."/>
            <person name="Lin J."/>
            <person name="Wang M."/>
            <person name="Pangilinan J."/>
            <person name="Lipzen A."/>
            <person name="Lesage-Meessen L."/>
            <person name="Navarro D."/>
            <person name="Riley R."/>
            <person name="Grigoriev I.V."/>
            <person name="Zhou S."/>
            <person name="Raouche S."/>
            <person name="Rosso M.N."/>
        </authorList>
    </citation>
    <scope>NUCLEOTIDE SEQUENCE [LARGE SCALE GENOMIC DNA]</scope>
    <source>
        <strain evidence="1 2">BRFM 1820</strain>
    </source>
</reference>
<accession>A0A371CPQ4</accession>
<dbReference type="Proteomes" id="UP000256964">
    <property type="component" value="Unassembled WGS sequence"/>
</dbReference>
<dbReference type="OrthoDB" id="2980661at2759"/>
<evidence type="ECO:0000313" key="1">
    <source>
        <dbReference type="EMBL" id="RDX42273.1"/>
    </source>
</evidence>
<name>A0A371CPQ4_9APHY</name>
<evidence type="ECO:0000313" key="2">
    <source>
        <dbReference type="Proteomes" id="UP000256964"/>
    </source>
</evidence>
<proteinExistence type="predicted"/>
<organism evidence="1 2">
    <name type="scientific">Lentinus brumalis</name>
    <dbReference type="NCBI Taxonomy" id="2498619"/>
    <lineage>
        <taxon>Eukaryota</taxon>
        <taxon>Fungi</taxon>
        <taxon>Dikarya</taxon>
        <taxon>Basidiomycota</taxon>
        <taxon>Agaricomycotina</taxon>
        <taxon>Agaricomycetes</taxon>
        <taxon>Polyporales</taxon>
        <taxon>Polyporaceae</taxon>
        <taxon>Lentinus</taxon>
    </lineage>
</organism>
<dbReference type="AlphaFoldDB" id="A0A371CPQ4"/>
<protein>
    <submittedName>
        <fullName evidence="1">Uncharacterized protein</fullName>
    </submittedName>
</protein>
<gene>
    <name evidence="1" type="ORF">OH76DRAFT_1488841</name>
</gene>